<dbReference type="InterPro" id="IPR036525">
    <property type="entry name" value="Tubulin/FtsZ_GTPase_sf"/>
</dbReference>
<dbReference type="EMBL" id="JBANQN010000003">
    <property type="protein sequence ID" value="KAK6793534.1"/>
    <property type="molecule type" value="Genomic_DNA"/>
</dbReference>
<evidence type="ECO:0000313" key="2">
    <source>
        <dbReference type="Proteomes" id="UP001371456"/>
    </source>
</evidence>
<name>A0AAN8TVP4_SOLBU</name>
<reference evidence="1 2" key="1">
    <citation type="submission" date="2024-02" db="EMBL/GenBank/DDBJ databases">
        <title>de novo genome assembly of Solanum bulbocastanum strain 11H21.</title>
        <authorList>
            <person name="Hosaka A.J."/>
        </authorList>
    </citation>
    <scope>NUCLEOTIDE SEQUENCE [LARGE SCALE GENOMIC DNA]</scope>
    <source>
        <tissue evidence="1">Young leaves</tissue>
    </source>
</reference>
<dbReference type="SUPFAM" id="SSF52490">
    <property type="entry name" value="Tubulin nucleotide-binding domain-like"/>
    <property type="match status" value="1"/>
</dbReference>
<gene>
    <name evidence="1" type="ORF">RDI58_006987</name>
</gene>
<protein>
    <recommendedName>
        <fullName evidence="3">Tubulin/FtsZ GTPase domain-containing protein</fullName>
    </recommendedName>
</protein>
<accession>A0AAN8TVP4</accession>
<sequence>MRSTTEDEDDDGDYRFRTFFSETSSGKFVPRALFIDLEPS</sequence>
<organism evidence="1 2">
    <name type="scientific">Solanum bulbocastanum</name>
    <name type="common">Wild potato</name>
    <dbReference type="NCBI Taxonomy" id="147425"/>
    <lineage>
        <taxon>Eukaryota</taxon>
        <taxon>Viridiplantae</taxon>
        <taxon>Streptophyta</taxon>
        <taxon>Embryophyta</taxon>
        <taxon>Tracheophyta</taxon>
        <taxon>Spermatophyta</taxon>
        <taxon>Magnoliopsida</taxon>
        <taxon>eudicotyledons</taxon>
        <taxon>Gunneridae</taxon>
        <taxon>Pentapetalae</taxon>
        <taxon>asterids</taxon>
        <taxon>lamiids</taxon>
        <taxon>Solanales</taxon>
        <taxon>Solanaceae</taxon>
        <taxon>Solanoideae</taxon>
        <taxon>Solaneae</taxon>
        <taxon>Solanum</taxon>
    </lineage>
</organism>
<evidence type="ECO:0000313" key="1">
    <source>
        <dbReference type="EMBL" id="KAK6793534.1"/>
    </source>
</evidence>
<dbReference type="AlphaFoldDB" id="A0AAN8TVP4"/>
<dbReference type="Proteomes" id="UP001371456">
    <property type="component" value="Unassembled WGS sequence"/>
</dbReference>
<proteinExistence type="predicted"/>
<evidence type="ECO:0008006" key="3">
    <source>
        <dbReference type="Google" id="ProtNLM"/>
    </source>
</evidence>
<dbReference type="Gene3D" id="3.40.50.1440">
    <property type="entry name" value="Tubulin/FtsZ, GTPase domain"/>
    <property type="match status" value="1"/>
</dbReference>
<comment type="caution">
    <text evidence="1">The sequence shown here is derived from an EMBL/GenBank/DDBJ whole genome shotgun (WGS) entry which is preliminary data.</text>
</comment>
<keyword evidence="2" id="KW-1185">Reference proteome</keyword>